<evidence type="ECO:0000259" key="1">
    <source>
        <dbReference type="Pfam" id="PF13360"/>
    </source>
</evidence>
<protein>
    <submittedName>
        <fullName evidence="2">PQQ-binding-like beta-propeller repeat protein</fullName>
    </submittedName>
</protein>
<dbReference type="EMBL" id="JAPNKE010000002">
    <property type="protein sequence ID" value="MCY1009892.1"/>
    <property type="molecule type" value="Genomic_DNA"/>
</dbReference>
<dbReference type="PROSITE" id="PS51257">
    <property type="entry name" value="PROKAR_LIPOPROTEIN"/>
    <property type="match status" value="1"/>
</dbReference>
<sequence length="525" mass="54930">MRLAASSSVLAAALAGCGAESQPPIDLEAERLWAHEHCSLANPAPYPPTGTYMSNHVGRENSNAIPCAGPRAFDLEWHVLETHASAQPNTFSPDGKTAYLTTTPGDDGCNAFAVDTATGEVVWKRCDLPFGTLASTIDVDEGGDLFLTAGNTARALDPATGADRWVTELPNTSASGATYGLKFTLDGDLVTQVSDGTVYLVRRTDGKLLAALSVADETGFVPAEPTMLPTEMTPAYVLARLRLLVGDKHYDEAIAGLGGLLGASGGFADNTVCTTARRQVLTVGGGPDKFTGAAVALDIVGTADAPDLKFRWAMPLAAGSASSVVASSDGERAVVGDGDGHIHMIDVPACDANTDADPEPDRCAPAWVFQHPGGRLLGTVALDGDGTIYAFTAGPERVEEIYALRDRGDTYALKWSSDFGPIAQMTTVLTVTDDAIYGVLSQVDPLVTVGALTLPKSVSNEAVVIDKETGVILHRESTPDSSLTELVLSPRGELFLTALGLYEILTLDPAGRDPVGGLRKYVARD</sequence>
<dbReference type="InterPro" id="IPR015943">
    <property type="entry name" value="WD40/YVTN_repeat-like_dom_sf"/>
</dbReference>
<dbReference type="Proteomes" id="UP001150924">
    <property type="component" value="Unassembled WGS sequence"/>
</dbReference>
<dbReference type="PANTHER" id="PTHR34512:SF30">
    <property type="entry name" value="OUTER MEMBRANE PROTEIN ASSEMBLY FACTOR BAMB"/>
    <property type="match status" value="1"/>
</dbReference>
<name>A0A9X3ETK5_9BACT</name>
<proteinExistence type="predicted"/>
<comment type="caution">
    <text evidence="2">The sequence shown here is derived from an EMBL/GenBank/DDBJ whole genome shotgun (WGS) entry which is preliminary data.</text>
</comment>
<dbReference type="Pfam" id="PF13360">
    <property type="entry name" value="PQQ_2"/>
    <property type="match status" value="1"/>
</dbReference>
<dbReference type="InterPro" id="IPR011047">
    <property type="entry name" value="Quinoprotein_ADH-like_sf"/>
</dbReference>
<accession>A0A9X3ETK5</accession>
<evidence type="ECO:0000313" key="3">
    <source>
        <dbReference type="Proteomes" id="UP001150924"/>
    </source>
</evidence>
<dbReference type="RefSeq" id="WP_267772626.1">
    <property type="nucleotide sequence ID" value="NZ_JAPNKE010000002.1"/>
</dbReference>
<dbReference type="AlphaFoldDB" id="A0A9X3ETK5"/>
<evidence type="ECO:0000313" key="2">
    <source>
        <dbReference type="EMBL" id="MCY1009892.1"/>
    </source>
</evidence>
<dbReference type="InterPro" id="IPR002372">
    <property type="entry name" value="PQQ_rpt_dom"/>
</dbReference>
<dbReference type="Gene3D" id="2.130.10.10">
    <property type="entry name" value="YVTN repeat-like/Quinoprotein amine dehydrogenase"/>
    <property type="match status" value="2"/>
</dbReference>
<reference evidence="2" key="1">
    <citation type="submission" date="2022-11" db="EMBL/GenBank/DDBJ databases">
        <title>Minimal conservation of predation-associated metabolite biosynthetic gene clusters underscores biosynthetic potential of Myxococcota including descriptions for ten novel species: Archangium lansinium sp. nov., Myxococcus landrumus sp. nov., Nannocystis bai.</title>
        <authorList>
            <person name="Ahearne A."/>
            <person name="Stevens C."/>
            <person name="Phillips K."/>
        </authorList>
    </citation>
    <scope>NUCLEOTIDE SEQUENCE</scope>
    <source>
        <strain evidence="2">Na p29</strain>
    </source>
</reference>
<dbReference type="PANTHER" id="PTHR34512">
    <property type="entry name" value="CELL SURFACE PROTEIN"/>
    <property type="match status" value="1"/>
</dbReference>
<gene>
    <name evidence="2" type="ORF">OV079_30895</name>
</gene>
<dbReference type="SUPFAM" id="SSF50998">
    <property type="entry name" value="Quinoprotein alcohol dehydrogenase-like"/>
    <property type="match status" value="1"/>
</dbReference>
<keyword evidence="3" id="KW-1185">Reference proteome</keyword>
<organism evidence="2 3">
    <name type="scientific">Nannocystis pusilla</name>
    <dbReference type="NCBI Taxonomy" id="889268"/>
    <lineage>
        <taxon>Bacteria</taxon>
        <taxon>Pseudomonadati</taxon>
        <taxon>Myxococcota</taxon>
        <taxon>Polyangia</taxon>
        <taxon>Nannocystales</taxon>
        <taxon>Nannocystaceae</taxon>
        <taxon>Nannocystis</taxon>
    </lineage>
</organism>
<feature type="domain" description="Pyrrolo-quinoline quinone repeat" evidence="1">
    <location>
        <begin position="92"/>
        <end position="219"/>
    </location>
</feature>